<protein>
    <submittedName>
        <fullName evidence="1">Uncharacterized protein</fullName>
    </submittedName>
</protein>
<organism evidence="1">
    <name type="scientific">Anguilla anguilla</name>
    <name type="common">European freshwater eel</name>
    <name type="synonym">Muraena anguilla</name>
    <dbReference type="NCBI Taxonomy" id="7936"/>
    <lineage>
        <taxon>Eukaryota</taxon>
        <taxon>Metazoa</taxon>
        <taxon>Chordata</taxon>
        <taxon>Craniata</taxon>
        <taxon>Vertebrata</taxon>
        <taxon>Euteleostomi</taxon>
        <taxon>Actinopterygii</taxon>
        <taxon>Neopterygii</taxon>
        <taxon>Teleostei</taxon>
        <taxon>Anguilliformes</taxon>
        <taxon>Anguillidae</taxon>
        <taxon>Anguilla</taxon>
    </lineage>
</organism>
<dbReference type="AlphaFoldDB" id="A0A0E9THD7"/>
<name>A0A0E9THD7_ANGAN</name>
<dbReference type="EMBL" id="GBXM01055571">
    <property type="protein sequence ID" value="JAH53006.1"/>
    <property type="molecule type" value="Transcribed_RNA"/>
</dbReference>
<proteinExistence type="predicted"/>
<reference evidence="1" key="1">
    <citation type="submission" date="2014-11" db="EMBL/GenBank/DDBJ databases">
        <authorList>
            <person name="Amaro Gonzalez C."/>
        </authorList>
    </citation>
    <scope>NUCLEOTIDE SEQUENCE</scope>
</reference>
<accession>A0A0E9THD7</accession>
<reference evidence="1" key="2">
    <citation type="journal article" date="2015" name="Fish Shellfish Immunol.">
        <title>Early steps in the European eel (Anguilla anguilla)-Vibrio vulnificus interaction in the gills: Role of the RtxA13 toxin.</title>
        <authorList>
            <person name="Callol A."/>
            <person name="Pajuelo D."/>
            <person name="Ebbesson L."/>
            <person name="Teles M."/>
            <person name="MacKenzie S."/>
            <person name="Amaro C."/>
        </authorList>
    </citation>
    <scope>NUCLEOTIDE SEQUENCE</scope>
</reference>
<evidence type="ECO:0000313" key="1">
    <source>
        <dbReference type="EMBL" id="JAH53006.1"/>
    </source>
</evidence>
<sequence length="31" mass="3546">MLWPTCGERLCISLKWGLCYVCYSKSVGHLV</sequence>